<keyword evidence="3" id="KW-1133">Transmembrane helix</keyword>
<evidence type="ECO:0000313" key="5">
    <source>
        <dbReference type="Proteomes" id="UP000887565"/>
    </source>
</evidence>
<dbReference type="Pfam" id="PF01484">
    <property type="entry name" value="Col_cuticle_N"/>
    <property type="match status" value="1"/>
</dbReference>
<dbReference type="InterPro" id="IPR002486">
    <property type="entry name" value="Col_cuticle_N"/>
</dbReference>
<evidence type="ECO:0000256" key="1">
    <source>
        <dbReference type="ARBA" id="ARBA00022737"/>
    </source>
</evidence>
<name>A0A915L001_ROMCU</name>
<evidence type="ECO:0000256" key="3">
    <source>
        <dbReference type="SAM" id="Phobius"/>
    </source>
</evidence>
<sequence>MKEKMETKEKHIALCRTVDPVGESEQSKNRLTVFQHQVVDLQVFLCDLHATSVGILIANSCVKRNAISRSASNLSIEKSLMTGRKGSGVDREEAYKFVIASAAAIALISIFCMCIVVPSLIYSTYEMKTFVRSDFDYCQISTQAAKSELDDIKSSGFVGENGTPGPPGYFGAAGPAGEVGPVGTQGTCVCQDTEVIVQDTRGLIPAPDLSYYPKPPPTLPPLPVYQTPVPVYGQPPPSPGYGNAGK</sequence>
<keyword evidence="3" id="KW-0472">Membrane</keyword>
<dbReference type="WBParaSite" id="nRc.2.0.1.t44024-RA">
    <property type="protein sequence ID" value="nRc.2.0.1.t44024-RA"/>
    <property type="gene ID" value="nRc.2.0.1.g44024"/>
</dbReference>
<keyword evidence="3" id="KW-0812">Transmembrane</keyword>
<protein>
    <submittedName>
        <fullName evidence="6">Nematode cuticle collagen N-terminal domain-containing protein</fullName>
    </submittedName>
</protein>
<dbReference type="SMART" id="SM01088">
    <property type="entry name" value="Col_cuticle_N"/>
    <property type="match status" value="1"/>
</dbReference>
<feature type="domain" description="Nematode cuticle collagen N-terminal" evidence="4">
    <location>
        <begin position="97"/>
        <end position="149"/>
    </location>
</feature>
<proteinExistence type="predicted"/>
<feature type="transmembrane region" description="Helical" evidence="3">
    <location>
        <begin position="94"/>
        <end position="122"/>
    </location>
</feature>
<evidence type="ECO:0000313" key="6">
    <source>
        <dbReference type="WBParaSite" id="nRc.2.0.1.t44024-RA"/>
    </source>
</evidence>
<dbReference type="GO" id="GO:0042302">
    <property type="term" value="F:structural constituent of cuticle"/>
    <property type="evidence" value="ECO:0007669"/>
    <property type="project" value="InterPro"/>
</dbReference>
<dbReference type="Proteomes" id="UP000887565">
    <property type="component" value="Unplaced"/>
</dbReference>
<reference evidence="6" key="1">
    <citation type="submission" date="2022-11" db="UniProtKB">
        <authorList>
            <consortium name="WormBaseParasite"/>
        </authorList>
    </citation>
    <scope>IDENTIFICATION</scope>
</reference>
<evidence type="ECO:0000259" key="4">
    <source>
        <dbReference type="SMART" id="SM01088"/>
    </source>
</evidence>
<keyword evidence="5" id="KW-1185">Reference proteome</keyword>
<accession>A0A915L001</accession>
<evidence type="ECO:0000256" key="2">
    <source>
        <dbReference type="SAM" id="MobiDB-lite"/>
    </source>
</evidence>
<feature type="region of interest" description="Disordered" evidence="2">
    <location>
        <begin position="223"/>
        <end position="246"/>
    </location>
</feature>
<dbReference type="AlphaFoldDB" id="A0A915L001"/>
<keyword evidence="1" id="KW-0677">Repeat</keyword>
<organism evidence="5 6">
    <name type="scientific">Romanomermis culicivorax</name>
    <name type="common">Nematode worm</name>
    <dbReference type="NCBI Taxonomy" id="13658"/>
    <lineage>
        <taxon>Eukaryota</taxon>
        <taxon>Metazoa</taxon>
        <taxon>Ecdysozoa</taxon>
        <taxon>Nematoda</taxon>
        <taxon>Enoplea</taxon>
        <taxon>Dorylaimia</taxon>
        <taxon>Mermithida</taxon>
        <taxon>Mermithoidea</taxon>
        <taxon>Mermithidae</taxon>
        <taxon>Romanomermis</taxon>
    </lineage>
</organism>